<feature type="active site" evidence="9">
    <location>
        <position position="116"/>
    </location>
</feature>
<dbReference type="UniPathway" id="UPA00665"/>
<organism evidence="11 12">
    <name type="scientific">Candidatus Magasanikbacteria bacterium CG11_big_fil_rev_8_21_14_0_20_39_34</name>
    <dbReference type="NCBI Taxonomy" id="1974653"/>
    <lineage>
        <taxon>Bacteria</taxon>
        <taxon>Candidatus Magasanikiibacteriota</taxon>
    </lineage>
</organism>
<keyword evidence="5 9" id="KW-0064">Aspartyl protease</keyword>
<dbReference type="Pfam" id="PF01252">
    <property type="entry name" value="Peptidase_A8"/>
    <property type="match status" value="1"/>
</dbReference>
<comment type="subcellular location">
    <subcellularLocation>
        <location evidence="9">Cell membrane</location>
        <topology evidence="9">Multi-pass membrane protein</topology>
    </subcellularLocation>
</comment>
<evidence type="ECO:0000256" key="5">
    <source>
        <dbReference type="ARBA" id="ARBA00022750"/>
    </source>
</evidence>
<dbReference type="GO" id="GO:0004190">
    <property type="term" value="F:aspartic-type endopeptidase activity"/>
    <property type="evidence" value="ECO:0007669"/>
    <property type="project" value="UniProtKB-UniRule"/>
</dbReference>
<dbReference type="EMBL" id="PCWN01000001">
    <property type="protein sequence ID" value="PIR04566.1"/>
    <property type="molecule type" value="Genomic_DNA"/>
</dbReference>
<evidence type="ECO:0000313" key="11">
    <source>
        <dbReference type="EMBL" id="PIR04566.1"/>
    </source>
</evidence>
<comment type="pathway">
    <text evidence="9">Protein modification; lipoprotein biosynthesis (signal peptide cleavage).</text>
</comment>
<accession>A0A2H0N8Y0</accession>
<dbReference type="GO" id="GO:0006508">
    <property type="term" value="P:proteolysis"/>
    <property type="evidence" value="ECO:0007669"/>
    <property type="project" value="UniProtKB-KW"/>
</dbReference>
<protein>
    <recommendedName>
        <fullName evidence="9">Lipoprotein signal peptidase</fullName>
        <ecNumber evidence="9">3.4.23.36</ecNumber>
    </recommendedName>
    <alternativeName>
        <fullName evidence="9">Prolipoprotein signal peptidase</fullName>
    </alternativeName>
    <alternativeName>
        <fullName evidence="9">Signal peptidase II</fullName>
        <shortName evidence="9">SPase II</shortName>
    </alternativeName>
</protein>
<evidence type="ECO:0000256" key="1">
    <source>
        <dbReference type="ARBA" id="ARBA00006139"/>
    </source>
</evidence>
<feature type="transmembrane region" description="Helical" evidence="9">
    <location>
        <begin position="118"/>
        <end position="141"/>
    </location>
</feature>
<comment type="caution">
    <text evidence="11">The sequence shown here is derived from an EMBL/GenBank/DDBJ whole genome shotgun (WGS) entry which is preliminary data.</text>
</comment>
<comment type="function">
    <text evidence="9">This protein specifically catalyzes the removal of signal peptides from prolipoproteins.</text>
</comment>
<comment type="caution">
    <text evidence="9">Lacks conserved residue(s) required for the propagation of feature annotation.</text>
</comment>
<feature type="transmembrane region" description="Helical" evidence="9">
    <location>
        <begin position="88"/>
        <end position="106"/>
    </location>
</feature>
<evidence type="ECO:0000256" key="7">
    <source>
        <dbReference type="ARBA" id="ARBA00022989"/>
    </source>
</evidence>
<keyword evidence="7 9" id="KW-1133">Transmembrane helix</keyword>
<dbReference type="Proteomes" id="UP000229600">
    <property type="component" value="Unassembled WGS sequence"/>
</dbReference>
<comment type="similarity">
    <text evidence="1 9 10">Belongs to the peptidase A8 family.</text>
</comment>
<dbReference type="HAMAP" id="MF_00161">
    <property type="entry name" value="LspA"/>
    <property type="match status" value="1"/>
</dbReference>
<feature type="active site" evidence="9">
    <location>
        <position position="129"/>
    </location>
</feature>
<evidence type="ECO:0000256" key="8">
    <source>
        <dbReference type="ARBA" id="ARBA00023136"/>
    </source>
</evidence>
<proteinExistence type="inferred from homology"/>
<keyword evidence="4 9" id="KW-0812">Transmembrane</keyword>
<evidence type="ECO:0000256" key="10">
    <source>
        <dbReference type="RuleBase" id="RU004181"/>
    </source>
</evidence>
<dbReference type="PANTHER" id="PTHR33695:SF1">
    <property type="entry name" value="LIPOPROTEIN SIGNAL PEPTIDASE"/>
    <property type="match status" value="1"/>
</dbReference>
<keyword evidence="8 9" id="KW-0472">Membrane</keyword>
<dbReference type="GO" id="GO:0005886">
    <property type="term" value="C:plasma membrane"/>
    <property type="evidence" value="ECO:0007669"/>
    <property type="project" value="UniProtKB-SubCell"/>
</dbReference>
<evidence type="ECO:0000313" key="12">
    <source>
        <dbReference type="Proteomes" id="UP000229600"/>
    </source>
</evidence>
<evidence type="ECO:0000256" key="2">
    <source>
        <dbReference type="ARBA" id="ARBA00022475"/>
    </source>
</evidence>
<evidence type="ECO:0000256" key="9">
    <source>
        <dbReference type="HAMAP-Rule" id="MF_00161"/>
    </source>
</evidence>
<evidence type="ECO:0000256" key="4">
    <source>
        <dbReference type="ARBA" id="ARBA00022692"/>
    </source>
</evidence>
<name>A0A2H0N8Y0_9BACT</name>
<dbReference type="InterPro" id="IPR001872">
    <property type="entry name" value="Peptidase_A8"/>
</dbReference>
<dbReference type="EC" id="3.4.23.36" evidence="9"/>
<keyword evidence="2 9" id="KW-1003">Cell membrane</keyword>
<keyword evidence="6 9" id="KW-0378">Hydrolase</keyword>
<evidence type="ECO:0000256" key="3">
    <source>
        <dbReference type="ARBA" id="ARBA00022670"/>
    </source>
</evidence>
<dbReference type="AlphaFoldDB" id="A0A2H0N8Y0"/>
<dbReference type="PANTHER" id="PTHR33695">
    <property type="entry name" value="LIPOPROTEIN SIGNAL PEPTIDASE"/>
    <property type="match status" value="1"/>
</dbReference>
<keyword evidence="3 9" id="KW-0645">Protease</keyword>
<feature type="transmembrane region" description="Helical" evidence="9">
    <location>
        <begin position="54"/>
        <end position="76"/>
    </location>
</feature>
<evidence type="ECO:0000256" key="6">
    <source>
        <dbReference type="ARBA" id="ARBA00022801"/>
    </source>
</evidence>
<comment type="catalytic activity">
    <reaction evidence="9">
        <text>Release of signal peptides from bacterial membrane prolipoproteins. Hydrolyzes -Xaa-Yaa-Zaa-|-(S,diacylglyceryl)Cys-, in which Xaa is hydrophobic (preferably Leu), and Yaa (Ala or Ser) and Zaa (Gly or Ala) have small, neutral side chains.</text>
        <dbReference type="EC" id="3.4.23.36"/>
    </reaction>
</comment>
<dbReference type="PRINTS" id="PR00781">
    <property type="entry name" value="LIPOSIGPTASE"/>
</dbReference>
<sequence length="154" mass="17649">MKKTNRFLAIVALSGLFLFCDQFLKWYARTQPAKHFSFLHGYLGWQYFENPGIAFSLPFPQGILLIGTPILLLLLFVYWNKHAKKQGLLFSLALGFIIFGALSNYIDRVLFSFTTDYFLFFTAVINVADIMISLGALLLILEHRSENKKVEKAT</sequence>
<gene>
    <name evidence="9" type="primary">lspA</name>
    <name evidence="11" type="ORF">COV59_00370</name>
</gene>
<reference evidence="11 12" key="1">
    <citation type="submission" date="2017-09" db="EMBL/GenBank/DDBJ databases">
        <title>Depth-based differentiation of microbial function through sediment-hosted aquifers and enrichment of novel symbionts in the deep terrestrial subsurface.</title>
        <authorList>
            <person name="Probst A.J."/>
            <person name="Ladd B."/>
            <person name="Jarett J.K."/>
            <person name="Geller-Mcgrath D.E."/>
            <person name="Sieber C.M."/>
            <person name="Emerson J.B."/>
            <person name="Anantharaman K."/>
            <person name="Thomas B.C."/>
            <person name="Malmstrom R."/>
            <person name="Stieglmeier M."/>
            <person name="Klingl A."/>
            <person name="Woyke T."/>
            <person name="Ryan C.M."/>
            <person name="Banfield J.F."/>
        </authorList>
    </citation>
    <scope>NUCLEOTIDE SEQUENCE [LARGE SCALE GENOMIC DNA]</scope>
    <source>
        <strain evidence="11">CG11_big_fil_rev_8_21_14_0_20_39_34</strain>
    </source>
</reference>